<dbReference type="PANTHER" id="PTHR43124">
    <property type="entry name" value="PURINE EFFLUX PUMP PBUE"/>
    <property type="match status" value="1"/>
</dbReference>
<evidence type="ECO:0000256" key="3">
    <source>
        <dbReference type="ARBA" id="ARBA00022692"/>
    </source>
</evidence>
<feature type="transmembrane region" description="Helical" evidence="6">
    <location>
        <begin position="368"/>
        <end position="386"/>
    </location>
</feature>
<feature type="transmembrane region" description="Helical" evidence="6">
    <location>
        <begin position="212"/>
        <end position="235"/>
    </location>
</feature>
<evidence type="ECO:0000313" key="8">
    <source>
        <dbReference type="EMBL" id="KTQ89644.1"/>
    </source>
</evidence>
<dbReference type="InterPro" id="IPR020846">
    <property type="entry name" value="MFS_dom"/>
</dbReference>
<protein>
    <submittedName>
        <fullName evidence="8">Arabinose transporter permease</fullName>
    </submittedName>
</protein>
<dbReference type="PROSITE" id="PS50850">
    <property type="entry name" value="MFS"/>
    <property type="match status" value="1"/>
</dbReference>
<sequence length="398" mass="41787">MREGGAAASPAPRAGLTLAALSLGSFTIGCGEFGIMGLLPNMADDLQVTIPQAGLLVTGYALGVVFGAPLLAVLTSRWERRRALILLSMVFVIGNLACALSPTYGLLMAARVFTALAHGTFFGIGAVLATEIARPGREAQAIAMMFVGMTLANVFGVPLGTFIGQEYGWRAPFFIVTALALLTSLALFLFAPQSHPRSGVRFKDELRALGRGPVLMAMSLSVLASSALFTLYTYISPLLSEVTGIAPERVPYLLLIFGVGMTFGNVIGARLGDWKLMPAIIGMFAAMSLVLVAMHFWAADTVPMLTLLLIWGALVFGLASPIQMRIVATAKGARNLASTVNQSAFNLGNAFGAWIGAMLIAYGISYAMLPVASAILAGLACLIAIISHRTDKRGAVEA</sequence>
<dbReference type="Gene3D" id="1.20.1250.20">
    <property type="entry name" value="MFS general substrate transporter like domains"/>
    <property type="match status" value="2"/>
</dbReference>
<feature type="transmembrane region" description="Helical" evidence="6">
    <location>
        <begin position="83"/>
        <end position="102"/>
    </location>
</feature>
<feature type="transmembrane region" description="Helical" evidence="6">
    <location>
        <begin position="53"/>
        <end position="74"/>
    </location>
</feature>
<feature type="transmembrane region" description="Helical" evidence="6">
    <location>
        <begin position="343"/>
        <end position="362"/>
    </location>
</feature>
<name>A0A175R5N2_9HYPH</name>
<keyword evidence="5 6" id="KW-0472">Membrane</keyword>
<evidence type="ECO:0000259" key="7">
    <source>
        <dbReference type="PROSITE" id="PS50850"/>
    </source>
</evidence>
<proteinExistence type="predicted"/>
<feature type="transmembrane region" description="Helical" evidence="6">
    <location>
        <begin position="304"/>
        <end position="322"/>
    </location>
</feature>
<dbReference type="Pfam" id="PF07690">
    <property type="entry name" value="MFS_1"/>
    <property type="match status" value="1"/>
</dbReference>
<accession>A0A175R5N2</accession>
<keyword evidence="3 6" id="KW-0812">Transmembrane</keyword>
<keyword evidence="2" id="KW-1003">Cell membrane</keyword>
<dbReference type="PROSITE" id="PS51257">
    <property type="entry name" value="PROKAR_LIPOPROTEIN"/>
    <property type="match status" value="1"/>
</dbReference>
<evidence type="ECO:0000256" key="4">
    <source>
        <dbReference type="ARBA" id="ARBA00022989"/>
    </source>
</evidence>
<evidence type="ECO:0000256" key="2">
    <source>
        <dbReference type="ARBA" id="ARBA00022475"/>
    </source>
</evidence>
<evidence type="ECO:0000256" key="1">
    <source>
        <dbReference type="ARBA" id="ARBA00004651"/>
    </source>
</evidence>
<dbReference type="SUPFAM" id="SSF103473">
    <property type="entry name" value="MFS general substrate transporter"/>
    <property type="match status" value="1"/>
</dbReference>
<feature type="transmembrane region" description="Helical" evidence="6">
    <location>
        <begin position="141"/>
        <end position="163"/>
    </location>
</feature>
<dbReference type="PANTHER" id="PTHR43124:SF8">
    <property type="entry name" value="INNER MEMBRANE TRANSPORT PROTEIN YDHP"/>
    <property type="match status" value="1"/>
</dbReference>
<dbReference type="InterPro" id="IPR011701">
    <property type="entry name" value="MFS"/>
</dbReference>
<dbReference type="CDD" id="cd17324">
    <property type="entry name" value="MFS_NepI_like"/>
    <property type="match status" value="1"/>
</dbReference>
<dbReference type="EMBL" id="LDPZ01000038">
    <property type="protein sequence ID" value="KTQ89644.1"/>
    <property type="molecule type" value="Genomic_DNA"/>
</dbReference>
<dbReference type="InterPro" id="IPR036259">
    <property type="entry name" value="MFS_trans_sf"/>
</dbReference>
<evidence type="ECO:0000256" key="5">
    <source>
        <dbReference type="ARBA" id="ARBA00023136"/>
    </source>
</evidence>
<feature type="domain" description="Major facilitator superfamily (MFS) profile" evidence="7">
    <location>
        <begin position="17"/>
        <end position="390"/>
    </location>
</feature>
<organism evidence="8 9">
    <name type="scientific">Aureimonas ureilytica</name>
    <dbReference type="NCBI Taxonomy" id="401562"/>
    <lineage>
        <taxon>Bacteria</taxon>
        <taxon>Pseudomonadati</taxon>
        <taxon>Pseudomonadota</taxon>
        <taxon>Alphaproteobacteria</taxon>
        <taxon>Hyphomicrobiales</taxon>
        <taxon>Aurantimonadaceae</taxon>
        <taxon>Aureimonas</taxon>
    </lineage>
</organism>
<feature type="transmembrane region" description="Helical" evidence="6">
    <location>
        <begin position="169"/>
        <end position="191"/>
    </location>
</feature>
<dbReference type="STRING" id="401562.NS365_03365"/>
<dbReference type="AlphaFoldDB" id="A0A175R5N2"/>
<dbReference type="eggNOG" id="COG2814">
    <property type="taxonomic scope" value="Bacteria"/>
</dbReference>
<dbReference type="PATRIC" id="fig|401562.3.peg.3007"/>
<dbReference type="GO" id="GO:0005886">
    <property type="term" value="C:plasma membrane"/>
    <property type="evidence" value="ECO:0007669"/>
    <property type="project" value="UniProtKB-SubCell"/>
</dbReference>
<evidence type="ECO:0000256" key="6">
    <source>
        <dbReference type="SAM" id="Phobius"/>
    </source>
</evidence>
<evidence type="ECO:0000313" key="9">
    <source>
        <dbReference type="Proteomes" id="UP000078272"/>
    </source>
</evidence>
<dbReference type="InterPro" id="IPR050189">
    <property type="entry name" value="MFS_Efflux_Transporters"/>
</dbReference>
<feature type="transmembrane region" description="Helical" evidence="6">
    <location>
        <begin position="250"/>
        <end position="269"/>
    </location>
</feature>
<gene>
    <name evidence="8" type="ORF">NS226_16410</name>
</gene>
<dbReference type="Proteomes" id="UP000078272">
    <property type="component" value="Unassembled WGS sequence"/>
</dbReference>
<keyword evidence="4 6" id="KW-1133">Transmembrane helix</keyword>
<comment type="subcellular location">
    <subcellularLocation>
        <location evidence="1">Cell membrane</location>
        <topology evidence="1">Multi-pass membrane protein</topology>
    </subcellularLocation>
</comment>
<feature type="transmembrane region" description="Helical" evidence="6">
    <location>
        <begin position="108"/>
        <end position="129"/>
    </location>
</feature>
<feature type="transmembrane region" description="Helical" evidence="6">
    <location>
        <begin position="276"/>
        <end position="298"/>
    </location>
</feature>
<reference evidence="8 9" key="1">
    <citation type="journal article" date="2016" name="Front. Microbiol.">
        <title>Genomic Resource of Rice Seed Associated Bacteria.</title>
        <authorList>
            <person name="Midha S."/>
            <person name="Bansal K."/>
            <person name="Sharma S."/>
            <person name="Kumar N."/>
            <person name="Patil P.P."/>
            <person name="Chaudhry V."/>
            <person name="Patil P.B."/>
        </authorList>
    </citation>
    <scope>NUCLEOTIDE SEQUENCE [LARGE SCALE GENOMIC DNA]</scope>
    <source>
        <strain evidence="8 9">NS226</strain>
    </source>
</reference>
<comment type="caution">
    <text evidence="8">The sequence shown here is derived from an EMBL/GenBank/DDBJ whole genome shotgun (WGS) entry which is preliminary data.</text>
</comment>
<dbReference type="GO" id="GO:0022857">
    <property type="term" value="F:transmembrane transporter activity"/>
    <property type="evidence" value="ECO:0007669"/>
    <property type="project" value="InterPro"/>
</dbReference>